<name>A0A9N8H5R2_9STRA</name>
<proteinExistence type="predicted"/>
<dbReference type="EMBL" id="CAICTM010000080">
    <property type="protein sequence ID" value="CAB9500305.1"/>
    <property type="molecule type" value="Genomic_DNA"/>
</dbReference>
<keyword evidence="2" id="KW-1185">Reference proteome</keyword>
<comment type="caution">
    <text evidence="1">The sequence shown here is derived from an EMBL/GenBank/DDBJ whole genome shotgun (WGS) entry which is preliminary data.</text>
</comment>
<organism evidence="1 2">
    <name type="scientific">Seminavis robusta</name>
    <dbReference type="NCBI Taxonomy" id="568900"/>
    <lineage>
        <taxon>Eukaryota</taxon>
        <taxon>Sar</taxon>
        <taxon>Stramenopiles</taxon>
        <taxon>Ochrophyta</taxon>
        <taxon>Bacillariophyta</taxon>
        <taxon>Bacillariophyceae</taxon>
        <taxon>Bacillariophycidae</taxon>
        <taxon>Naviculales</taxon>
        <taxon>Naviculaceae</taxon>
        <taxon>Seminavis</taxon>
    </lineage>
</organism>
<accession>A0A9N8H5R2</accession>
<sequence>MGSSPNNPSDPRCTVPLILSTKYKGGHIRTIALPAAICSILHDIGFSILPFKRTTKHHSLLGFRVFMEYLENIFSGKLGDTGFLQTLRYNLKHISLGKHGYPQFFQGVRLILLVFVGTGEGRI</sequence>
<evidence type="ECO:0000313" key="2">
    <source>
        <dbReference type="Proteomes" id="UP001153069"/>
    </source>
</evidence>
<evidence type="ECO:0000313" key="1">
    <source>
        <dbReference type="EMBL" id="CAB9500305.1"/>
    </source>
</evidence>
<dbReference type="AlphaFoldDB" id="A0A9N8H5R2"/>
<dbReference type="Proteomes" id="UP001153069">
    <property type="component" value="Unassembled WGS sequence"/>
</dbReference>
<reference evidence="1" key="1">
    <citation type="submission" date="2020-06" db="EMBL/GenBank/DDBJ databases">
        <authorList>
            <consortium name="Plant Systems Biology data submission"/>
        </authorList>
    </citation>
    <scope>NUCLEOTIDE SEQUENCE</scope>
    <source>
        <strain evidence="1">D6</strain>
    </source>
</reference>
<gene>
    <name evidence="1" type="ORF">SEMRO_81_G043331.1</name>
</gene>
<protein>
    <submittedName>
        <fullName evidence="1">Uncharacterized protein</fullName>
    </submittedName>
</protein>